<keyword evidence="13" id="KW-0418">Kinase</keyword>
<organism evidence="13 14">
    <name type="scientific">Staphylococcus aureus</name>
    <dbReference type="NCBI Taxonomy" id="1280"/>
    <lineage>
        <taxon>Bacteria</taxon>
        <taxon>Bacillati</taxon>
        <taxon>Bacillota</taxon>
        <taxon>Bacilli</taxon>
        <taxon>Bacillales</taxon>
        <taxon>Staphylococcaceae</taxon>
        <taxon>Staphylococcus</taxon>
    </lineage>
</organism>
<dbReference type="Gene3D" id="3.90.228.20">
    <property type="match status" value="1"/>
</dbReference>
<dbReference type="InterPro" id="IPR013035">
    <property type="entry name" value="PEP_carboxykinase_C"/>
</dbReference>
<keyword evidence="8" id="KW-0210">Decarboxylase</keyword>
<dbReference type="Gene3D" id="3.40.449.10">
    <property type="entry name" value="Phosphoenolpyruvate Carboxykinase, domain 1"/>
    <property type="match status" value="1"/>
</dbReference>
<dbReference type="GO" id="GO:0016301">
    <property type="term" value="F:kinase activity"/>
    <property type="evidence" value="ECO:0007669"/>
    <property type="project" value="UniProtKB-KW"/>
</dbReference>
<dbReference type="InterPro" id="IPR001272">
    <property type="entry name" value="PEP_carboxykinase_ATP"/>
</dbReference>
<dbReference type="GO" id="GO:0004612">
    <property type="term" value="F:phosphoenolpyruvate carboxykinase (ATP) activity"/>
    <property type="evidence" value="ECO:0007669"/>
    <property type="project" value="UniProtKB-EC"/>
</dbReference>
<dbReference type="GO" id="GO:0005829">
    <property type="term" value="C:cytosol"/>
    <property type="evidence" value="ECO:0007669"/>
    <property type="project" value="TreeGrafter"/>
</dbReference>
<keyword evidence="5" id="KW-0963">Cytoplasm</keyword>
<keyword evidence="9" id="KW-0067">ATP-binding</keyword>
<dbReference type="PANTHER" id="PTHR30031">
    <property type="entry name" value="PHOSPHOENOLPYRUVATE CARBOXYKINASE ATP"/>
    <property type="match status" value="1"/>
</dbReference>
<evidence type="ECO:0000256" key="5">
    <source>
        <dbReference type="ARBA" id="ARBA00022490"/>
    </source>
</evidence>
<keyword evidence="4" id="KW-0312">Gluconeogenesis</keyword>
<keyword evidence="11 13" id="KW-0456">Lyase</keyword>
<dbReference type="GO" id="GO:0005524">
    <property type="term" value="F:ATP binding"/>
    <property type="evidence" value="ECO:0007669"/>
    <property type="project" value="UniProtKB-KW"/>
</dbReference>
<evidence type="ECO:0000256" key="1">
    <source>
        <dbReference type="ARBA" id="ARBA00004742"/>
    </source>
</evidence>
<dbReference type="SUPFAM" id="SSF68923">
    <property type="entry name" value="PEP carboxykinase N-terminal domain"/>
    <property type="match status" value="1"/>
</dbReference>
<dbReference type="FunFam" id="3.40.449.10:FF:000001">
    <property type="entry name" value="Phosphoenolpyruvate carboxykinase (ATP)"/>
    <property type="match status" value="1"/>
</dbReference>
<evidence type="ECO:0000256" key="3">
    <source>
        <dbReference type="ARBA" id="ARBA00012363"/>
    </source>
</evidence>
<evidence type="ECO:0000256" key="6">
    <source>
        <dbReference type="ARBA" id="ARBA00022723"/>
    </source>
</evidence>
<comment type="similarity">
    <text evidence="2">Belongs to the phosphoenolpyruvate carboxykinase (ATP) family.</text>
</comment>
<keyword evidence="7" id="KW-0547">Nucleotide-binding</keyword>
<evidence type="ECO:0000256" key="9">
    <source>
        <dbReference type="ARBA" id="ARBA00022840"/>
    </source>
</evidence>
<evidence type="ECO:0000256" key="7">
    <source>
        <dbReference type="ARBA" id="ARBA00022741"/>
    </source>
</evidence>
<gene>
    <name evidence="13" type="primary">pckA_1</name>
    <name evidence="13" type="ORF">NCTC5664_03873</name>
</gene>
<dbReference type="SUPFAM" id="SSF53795">
    <property type="entry name" value="PEP carboxykinase-like"/>
    <property type="match status" value="1"/>
</dbReference>
<evidence type="ECO:0000256" key="10">
    <source>
        <dbReference type="ARBA" id="ARBA00023211"/>
    </source>
</evidence>
<comment type="catalytic activity">
    <reaction evidence="12">
        <text>oxaloacetate + ATP = phosphoenolpyruvate + ADP + CO2</text>
        <dbReference type="Rhea" id="RHEA:18617"/>
        <dbReference type="ChEBI" id="CHEBI:16452"/>
        <dbReference type="ChEBI" id="CHEBI:16526"/>
        <dbReference type="ChEBI" id="CHEBI:30616"/>
        <dbReference type="ChEBI" id="CHEBI:58702"/>
        <dbReference type="ChEBI" id="CHEBI:456216"/>
        <dbReference type="EC" id="4.1.1.49"/>
    </reaction>
</comment>
<dbReference type="UniPathway" id="UPA00138"/>
<accession>A0A380E5F3</accession>
<dbReference type="GO" id="GO:0006094">
    <property type="term" value="P:gluconeogenesis"/>
    <property type="evidence" value="ECO:0007669"/>
    <property type="project" value="UniProtKB-UniPathway"/>
</dbReference>
<protein>
    <recommendedName>
        <fullName evidence="3">phosphoenolpyruvate carboxykinase (ATP)</fullName>
        <ecNumber evidence="3">4.1.1.49</ecNumber>
    </recommendedName>
</protein>
<evidence type="ECO:0000256" key="12">
    <source>
        <dbReference type="ARBA" id="ARBA00047371"/>
    </source>
</evidence>
<keyword evidence="6" id="KW-0479">Metal-binding</keyword>
<dbReference type="GO" id="GO:0046872">
    <property type="term" value="F:metal ion binding"/>
    <property type="evidence" value="ECO:0007669"/>
    <property type="project" value="UniProtKB-KW"/>
</dbReference>
<name>A0A380E5F3_STAAU</name>
<dbReference type="Pfam" id="PF01293">
    <property type="entry name" value="PEPCK_ATP"/>
    <property type="match status" value="1"/>
</dbReference>
<evidence type="ECO:0000313" key="13">
    <source>
        <dbReference type="EMBL" id="SUK95882.1"/>
    </source>
</evidence>
<dbReference type="InterPro" id="IPR008210">
    <property type="entry name" value="PEP_carboxykinase_N"/>
</dbReference>
<keyword evidence="13" id="KW-0808">Transferase</keyword>
<reference evidence="13 14" key="1">
    <citation type="submission" date="2018-06" db="EMBL/GenBank/DDBJ databases">
        <authorList>
            <consortium name="Pathogen Informatics"/>
            <person name="Doyle S."/>
        </authorList>
    </citation>
    <scope>NUCLEOTIDE SEQUENCE [LARGE SCALE GENOMIC DNA]</scope>
    <source>
        <strain evidence="13 14">NCTC5664</strain>
    </source>
</reference>
<dbReference type="Proteomes" id="UP000254502">
    <property type="component" value="Unassembled WGS sequence"/>
</dbReference>
<dbReference type="EC" id="4.1.1.49" evidence="3"/>
<evidence type="ECO:0000256" key="2">
    <source>
        <dbReference type="ARBA" id="ARBA00006052"/>
    </source>
</evidence>
<comment type="pathway">
    <text evidence="1">Carbohydrate biosynthesis; gluconeogenesis.</text>
</comment>
<keyword evidence="13" id="KW-0670">Pyruvate</keyword>
<evidence type="ECO:0000256" key="4">
    <source>
        <dbReference type="ARBA" id="ARBA00022432"/>
    </source>
</evidence>
<keyword evidence="10" id="KW-0464">Manganese</keyword>
<dbReference type="AlphaFoldDB" id="A0A380E5F3"/>
<proteinExistence type="inferred from homology"/>
<evidence type="ECO:0000256" key="11">
    <source>
        <dbReference type="ARBA" id="ARBA00023239"/>
    </source>
</evidence>
<evidence type="ECO:0000256" key="8">
    <source>
        <dbReference type="ARBA" id="ARBA00022793"/>
    </source>
</evidence>
<sequence length="267" mass="30133">MSVDTYTETTKIDKLLKKPTSHFQLSTTQLYNKILDNNEGVLTELGAVNASTGKYTGRSPKDKFFVSEPSYRDNIDWGEINQPIDEETFLKLYHKVLDYLDKKDELYVFKGYAGSDKDTMLKLTVINELAWHNLFAKNMFIRPESKEEATKIKPNFTIVSAPHFKANPEVDGTKSETFVIISFKHKVILIGGTEYAGEMKKGIFSVMNYLLPMQDIMSMHCSANVGEKGDVALFFGLSGTGKTTLSADPHRKLIGDDEHGWNKKRGL</sequence>
<dbReference type="EMBL" id="UHAQ01000004">
    <property type="protein sequence ID" value="SUK95882.1"/>
    <property type="molecule type" value="Genomic_DNA"/>
</dbReference>
<dbReference type="PANTHER" id="PTHR30031:SF0">
    <property type="entry name" value="PHOSPHOENOLPYRUVATE CARBOXYKINASE (ATP)"/>
    <property type="match status" value="1"/>
</dbReference>
<evidence type="ECO:0000313" key="14">
    <source>
        <dbReference type="Proteomes" id="UP000254502"/>
    </source>
</evidence>